<sequence>PTTAPLILQLPRPTLSSSSSPKISTPLHIFSRKEKTRRLYPITPPMLLPQTPMLATSSPQTPMASPGSSPITTPCAPPSSSSEKRLWATGKTLHQSLILSNRPVSGRFLRDFLPSSLLFFCSSSDLASQEFKF</sequence>
<comment type="caution">
    <text evidence="2">The sequence shown here is derived from an EMBL/GenBank/DDBJ whole genome shotgun (WGS) entry which is preliminary data.</text>
</comment>
<evidence type="ECO:0000256" key="1">
    <source>
        <dbReference type="SAM" id="MobiDB-lite"/>
    </source>
</evidence>
<keyword evidence="3" id="KW-1185">Reference proteome</keyword>
<accession>A0ABD2QX85</accession>
<dbReference type="Proteomes" id="UP001627284">
    <property type="component" value="Unassembled WGS sequence"/>
</dbReference>
<gene>
    <name evidence="2" type="ORF">AABB24_038358</name>
</gene>
<protein>
    <submittedName>
        <fullName evidence="2">Uncharacterized protein</fullName>
    </submittedName>
</protein>
<dbReference type="EMBL" id="JBJKTR010000023">
    <property type="protein sequence ID" value="KAL3324136.1"/>
    <property type="molecule type" value="Genomic_DNA"/>
</dbReference>
<organism evidence="2 3">
    <name type="scientific">Solanum stoloniferum</name>
    <dbReference type="NCBI Taxonomy" id="62892"/>
    <lineage>
        <taxon>Eukaryota</taxon>
        <taxon>Viridiplantae</taxon>
        <taxon>Streptophyta</taxon>
        <taxon>Embryophyta</taxon>
        <taxon>Tracheophyta</taxon>
        <taxon>Spermatophyta</taxon>
        <taxon>Magnoliopsida</taxon>
        <taxon>eudicotyledons</taxon>
        <taxon>Gunneridae</taxon>
        <taxon>Pentapetalae</taxon>
        <taxon>asterids</taxon>
        <taxon>lamiids</taxon>
        <taxon>Solanales</taxon>
        <taxon>Solanaceae</taxon>
        <taxon>Solanoideae</taxon>
        <taxon>Solaneae</taxon>
        <taxon>Solanum</taxon>
    </lineage>
</organism>
<name>A0ABD2QX85_9SOLN</name>
<dbReference type="AlphaFoldDB" id="A0ABD2QX85"/>
<feature type="compositionally biased region" description="Polar residues" evidence="1">
    <location>
        <begin position="57"/>
        <end position="72"/>
    </location>
</feature>
<feature type="non-terminal residue" evidence="2">
    <location>
        <position position="1"/>
    </location>
</feature>
<reference evidence="2 3" key="1">
    <citation type="submission" date="2024-05" db="EMBL/GenBank/DDBJ databases">
        <title>De novo assembly of an allotetraploid wild potato.</title>
        <authorList>
            <person name="Hosaka A.J."/>
        </authorList>
    </citation>
    <scope>NUCLEOTIDE SEQUENCE [LARGE SCALE GENOMIC DNA]</scope>
    <source>
        <tissue evidence="2">Young leaves</tissue>
    </source>
</reference>
<feature type="region of interest" description="Disordered" evidence="1">
    <location>
        <begin position="43"/>
        <end position="84"/>
    </location>
</feature>
<feature type="region of interest" description="Disordered" evidence="1">
    <location>
        <begin position="1"/>
        <end position="27"/>
    </location>
</feature>
<proteinExistence type="predicted"/>
<feature type="compositionally biased region" description="Low complexity" evidence="1">
    <location>
        <begin position="8"/>
        <end position="27"/>
    </location>
</feature>
<evidence type="ECO:0000313" key="2">
    <source>
        <dbReference type="EMBL" id="KAL3324136.1"/>
    </source>
</evidence>
<evidence type="ECO:0000313" key="3">
    <source>
        <dbReference type="Proteomes" id="UP001627284"/>
    </source>
</evidence>